<gene>
    <name evidence="1" type="ORF">DPMN_094511</name>
</gene>
<proteinExistence type="predicted"/>
<sequence>MDSISTDWDVRMLKMLQSVLNMLYGQYQHRLGCQKAEDAAVCVDHAVWTVSAQMEYRYSMEGGSMDCAPGINGNKFANWGLGCLDH</sequence>
<keyword evidence="2" id="KW-1185">Reference proteome</keyword>
<accession>A0A9D4L696</accession>
<dbReference type="Proteomes" id="UP000828390">
    <property type="component" value="Unassembled WGS sequence"/>
</dbReference>
<evidence type="ECO:0000313" key="2">
    <source>
        <dbReference type="Proteomes" id="UP000828390"/>
    </source>
</evidence>
<dbReference type="AlphaFoldDB" id="A0A9D4L696"/>
<reference evidence="1" key="2">
    <citation type="submission" date="2020-11" db="EMBL/GenBank/DDBJ databases">
        <authorList>
            <person name="McCartney M.A."/>
            <person name="Auch B."/>
            <person name="Kono T."/>
            <person name="Mallez S."/>
            <person name="Becker A."/>
            <person name="Gohl D.M."/>
            <person name="Silverstein K.A.T."/>
            <person name="Koren S."/>
            <person name="Bechman K.B."/>
            <person name="Herman A."/>
            <person name="Abrahante J.E."/>
            <person name="Garbe J."/>
        </authorList>
    </citation>
    <scope>NUCLEOTIDE SEQUENCE</scope>
    <source>
        <strain evidence="1">Duluth1</strain>
        <tissue evidence="1">Whole animal</tissue>
    </source>
</reference>
<name>A0A9D4L696_DREPO</name>
<evidence type="ECO:0000313" key="1">
    <source>
        <dbReference type="EMBL" id="KAH3852018.1"/>
    </source>
</evidence>
<comment type="caution">
    <text evidence="1">The sequence shown here is derived from an EMBL/GenBank/DDBJ whole genome shotgun (WGS) entry which is preliminary data.</text>
</comment>
<organism evidence="1 2">
    <name type="scientific">Dreissena polymorpha</name>
    <name type="common">Zebra mussel</name>
    <name type="synonym">Mytilus polymorpha</name>
    <dbReference type="NCBI Taxonomy" id="45954"/>
    <lineage>
        <taxon>Eukaryota</taxon>
        <taxon>Metazoa</taxon>
        <taxon>Spiralia</taxon>
        <taxon>Lophotrochozoa</taxon>
        <taxon>Mollusca</taxon>
        <taxon>Bivalvia</taxon>
        <taxon>Autobranchia</taxon>
        <taxon>Heteroconchia</taxon>
        <taxon>Euheterodonta</taxon>
        <taxon>Imparidentia</taxon>
        <taxon>Neoheterodontei</taxon>
        <taxon>Myida</taxon>
        <taxon>Dreissenoidea</taxon>
        <taxon>Dreissenidae</taxon>
        <taxon>Dreissena</taxon>
    </lineage>
</organism>
<reference evidence="1" key="1">
    <citation type="journal article" date="2019" name="bioRxiv">
        <title>The Genome of the Zebra Mussel, Dreissena polymorpha: A Resource for Invasive Species Research.</title>
        <authorList>
            <person name="McCartney M.A."/>
            <person name="Auch B."/>
            <person name="Kono T."/>
            <person name="Mallez S."/>
            <person name="Zhang Y."/>
            <person name="Obille A."/>
            <person name="Becker A."/>
            <person name="Abrahante J.E."/>
            <person name="Garbe J."/>
            <person name="Badalamenti J.P."/>
            <person name="Herman A."/>
            <person name="Mangelson H."/>
            <person name="Liachko I."/>
            <person name="Sullivan S."/>
            <person name="Sone E.D."/>
            <person name="Koren S."/>
            <person name="Silverstein K.A.T."/>
            <person name="Beckman K.B."/>
            <person name="Gohl D.M."/>
        </authorList>
    </citation>
    <scope>NUCLEOTIDE SEQUENCE</scope>
    <source>
        <strain evidence="1">Duluth1</strain>
        <tissue evidence="1">Whole animal</tissue>
    </source>
</reference>
<protein>
    <submittedName>
        <fullName evidence="1">Uncharacterized protein</fullName>
    </submittedName>
</protein>
<dbReference type="EMBL" id="JAIWYP010000003">
    <property type="protein sequence ID" value="KAH3852018.1"/>
    <property type="molecule type" value="Genomic_DNA"/>
</dbReference>